<dbReference type="EMBL" id="CP048222">
    <property type="protein sequence ID" value="QHT66893.1"/>
    <property type="molecule type" value="Genomic_DNA"/>
</dbReference>
<sequence>MSTPTVRIGTRGSALALWQAYHIASLITAGGLQPEIIIIETKGDKILDKSLSKIGSKGVFTAELEEGLRDKSIDIAVHSAKDLQSELPEDLEIIAFTERETTNDVLVSFNKQVSLADGNPWIIGTSSTRRIAMLKHFFPHIKTVDMRGNLQTRLRKLQEKQCDAIILAYAGVHRMNYDEHIVAHLSLDQFTPAVGQGSVAVESARHLDIYKRQIIRESCNHPSTEACLLAERAYLSKLQGGCSIPVFALATLSNHILSIRGGIISLDGKQLIQKSFQRTSQEAALLGNQLAEEVLRAGGDKILHDIKSTLKEIRLG</sequence>
<evidence type="ECO:0000256" key="6">
    <source>
        <dbReference type="ARBA" id="ARBA00022679"/>
    </source>
</evidence>
<keyword evidence="7" id="KW-0627">Porphyrin biosynthesis</keyword>
<comment type="cofactor">
    <cofactor evidence="1">
        <name>dipyrromethane</name>
        <dbReference type="ChEBI" id="CHEBI:60342"/>
    </cofactor>
</comment>
<dbReference type="NCBIfam" id="TIGR00212">
    <property type="entry name" value="hemC"/>
    <property type="match status" value="1"/>
</dbReference>
<dbReference type="Pfam" id="PF01379">
    <property type="entry name" value="Porphobil_deam"/>
    <property type="match status" value="1"/>
</dbReference>
<dbReference type="KEGG" id="rhoz:GXP67_09600"/>
<gene>
    <name evidence="12" type="primary">hemC</name>
    <name evidence="12" type="ORF">GXP67_09600</name>
</gene>
<evidence type="ECO:0000256" key="9">
    <source>
        <dbReference type="NCBIfam" id="TIGR00212"/>
    </source>
</evidence>
<dbReference type="PANTHER" id="PTHR11557:SF0">
    <property type="entry name" value="PORPHOBILINOGEN DEAMINASE"/>
    <property type="match status" value="1"/>
</dbReference>
<protein>
    <recommendedName>
        <fullName evidence="9">Hydroxymethylbilane synthase</fullName>
        <ecNumber evidence="9">2.5.1.61</ecNumber>
    </recommendedName>
</protein>
<comment type="pathway">
    <text evidence="3">Porphyrin-containing compound metabolism; protoporphyrin-IX biosynthesis; coproporphyrinogen-III from 5-aminolevulinate: step 2/4.</text>
</comment>
<dbReference type="Proteomes" id="UP000480178">
    <property type="component" value="Chromosome"/>
</dbReference>
<dbReference type="SUPFAM" id="SSF53850">
    <property type="entry name" value="Periplasmic binding protein-like II"/>
    <property type="match status" value="1"/>
</dbReference>
<evidence type="ECO:0000256" key="3">
    <source>
        <dbReference type="ARBA" id="ARBA00004735"/>
    </source>
</evidence>
<dbReference type="SUPFAM" id="SSF54782">
    <property type="entry name" value="Porphobilinogen deaminase (hydroxymethylbilane synthase), C-terminal domain"/>
    <property type="match status" value="1"/>
</dbReference>
<dbReference type="Pfam" id="PF03900">
    <property type="entry name" value="Porphobil_deamC"/>
    <property type="match status" value="1"/>
</dbReference>
<comment type="catalytic activity">
    <reaction evidence="8">
        <text>4 porphobilinogen + H2O = hydroxymethylbilane + 4 NH4(+)</text>
        <dbReference type="Rhea" id="RHEA:13185"/>
        <dbReference type="ChEBI" id="CHEBI:15377"/>
        <dbReference type="ChEBI" id="CHEBI:28938"/>
        <dbReference type="ChEBI" id="CHEBI:57845"/>
        <dbReference type="ChEBI" id="CHEBI:58126"/>
        <dbReference type="EC" id="2.5.1.61"/>
    </reaction>
</comment>
<feature type="domain" description="Porphobilinogen deaminase C-terminal" evidence="11">
    <location>
        <begin position="227"/>
        <end position="295"/>
    </location>
</feature>
<evidence type="ECO:0000256" key="1">
    <source>
        <dbReference type="ARBA" id="ARBA00001916"/>
    </source>
</evidence>
<comment type="similarity">
    <text evidence="4">Belongs to the HMBS family.</text>
</comment>
<reference evidence="12 13" key="1">
    <citation type="submission" date="2020-01" db="EMBL/GenBank/DDBJ databases">
        <authorList>
            <person name="Kim M.K."/>
        </authorList>
    </citation>
    <scope>NUCLEOTIDE SEQUENCE [LARGE SCALE GENOMIC DNA]</scope>
    <source>
        <strain evidence="12 13">172606-1</strain>
    </source>
</reference>
<dbReference type="PIRSF" id="PIRSF001438">
    <property type="entry name" value="4pyrrol_synth_OHMeBilane_synth"/>
    <property type="match status" value="1"/>
</dbReference>
<dbReference type="AlphaFoldDB" id="A0A6C0GGI2"/>
<evidence type="ECO:0000256" key="7">
    <source>
        <dbReference type="ARBA" id="ARBA00023244"/>
    </source>
</evidence>
<evidence type="ECO:0000256" key="8">
    <source>
        <dbReference type="ARBA" id="ARBA00048169"/>
    </source>
</evidence>
<name>A0A6C0GGI2_9BACT</name>
<evidence type="ECO:0000313" key="13">
    <source>
        <dbReference type="Proteomes" id="UP000480178"/>
    </source>
</evidence>
<organism evidence="12 13">
    <name type="scientific">Rhodocytophaga rosea</name>
    <dbReference type="NCBI Taxonomy" id="2704465"/>
    <lineage>
        <taxon>Bacteria</taxon>
        <taxon>Pseudomonadati</taxon>
        <taxon>Bacteroidota</taxon>
        <taxon>Cytophagia</taxon>
        <taxon>Cytophagales</taxon>
        <taxon>Rhodocytophagaceae</taxon>
        <taxon>Rhodocytophaga</taxon>
    </lineage>
</organism>
<dbReference type="GO" id="GO:0005737">
    <property type="term" value="C:cytoplasm"/>
    <property type="evidence" value="ECO:0007669"/>
    <property type="project" value="UniProtKB-UniRule"/>
</dbReference>
<dbReference type="FunFam" id="3.40.190.10:FF:000005">
    <property type="entry name" value="Porphobilinogen deaminase"/>
    <property type="match status" value="1"/>
</dbReference>
<dbReference type="InterPro" id="IPR036803">
    <property type="entry name" value="Porphobilinogen_deaminase_C_sf"/>
</dbReference>
<dbReference type="GO" id="GO:0004418">
    <property type="term" value="F:hydroxymethylbilane synthase activity"/>
    <property type="evidence" value="ECO:0007669"/>
    <property type="project" value="UniProtKB-UniRule"/>
</dbReference>
<proteinExistence type="inferred from homology"/>
<dbReference type="InterPro" id="IPR022418">
    <property type="entry name" value="Porphobilinogen_deaminase_C"/>
</dbReference>
<evidence type="ECO:0000259" key="10">
    <source>
        <dbReference type="Pfam" id="PF01379"/>
    </source>
</evidence>
<dbReference type="GO" id="GO:0006783">
    <property type="term" value="P:heme biosynthetic process"/>
    <property type="evidence" value="ECO:0007669"/>
    <property type="project" value="TreeGrafter"/>
</dbReference>
<keyword evidence="13" id="KW-1185">Reference proteome</keyword>
<dbReference type="Gene3D" id="3.40.190.10">
    <property type="entry name" value="Periplasmic binding protein-like II"/>
    <property type="match status" value="2"/>
</dbReference>
<dbReference type="PANTHER" id="PTHR11557">
    <property type="entry name" value="PORPHOBILINOGEN DEAMINASE"/>
    <property type="match status" value="1"/>
</dbReference>
<dbReference type="InterPro" id="IPR000860">
    <property type="entry name" value="HemC"/>
</dbReference>
<evidence type="ECO:0000256" key="2">
    <source>
        <dbReference type="ARBA" id="ARBA00002869"/>
    </source>
</evidence>
<evidence type="ECO:0000256" key="4">
    <source>
        <dbReference type="ARBA" id="ARBA00005638"/>
    </source>
</evidence>
<keyword evidence="6 12" id="KW-0808">Transferase</keyword>
<evidence type="ECO:0000256" key="5">
    <source>
        <dbReference type="ARBA" id="ARBA00011245"/>
    </source>
</evidence>
<feature type="domain" description="Porphobilinogen deaminase N-terminal" evidence="10">
    <location>
        <begin position="6"/>
        <end position="204"/>
    </location>
</feature>
<accession>A0A6C0GGI2</accession>
<comment type="subunit">
    <text evidence="5">Monomer.</text>
</comment>
<dbReference type="RefSeq" id="WP_162442945.1">
    <property type="nucleotide sequence ID" value="NZ_CP048222.1"/>
</dbReference>
<evidence type="ECO:0000259" key="11">
    <source>
        <dbReference type="Pfam" id="PF03900"/>
    </source>
</evidence>
<evidence type="ECO:0000313" key="12">
    <source>
        <dbReference type="EMBL" id="QHT66893.1"/>
    </source>
</evidence>
<dbReference type="PRINTS" id="PR00151">
    <property type="entry name" value="PORPHBDMNASE"/>
</dbReference>
<dbReference type="Gene3D" id="3.30.160.40">
    <property type="entry name" value="Porphobilinogen deaminase, C-terminal domain"/>
    <property type="match status" value="1"/>
</dbReference>
<dbReference type="InterPro" id="IPR022417">
    <property type="entry name" value="Porphobilin_deaminase_N"/>
</dbReference>
<comment type="function">
    <text evidence="2">Tetrapolymerization of the monopyrrole PBG into the hydroxymethylbilane pre-uroporphyrinogen in several discrete steps.</text>
</comment>
<dbReference type="EC" id="2.5.1.61" evidence="9"/>